<evidence type="ECO:0000256" key="2">
    <source>
        <dbReference type="SAM" id="Phobius"/>
    </source>
</evidence>
<comment type="caution">
    <text evidence="3">The sequence shown here is derived from an EMBL/GenBank/DDBJ whole genome shotgun (WGS) entry which is preliminary data.</text>
</comment>
<reference evidence="3 4" key="1">
    <citation type="journal article" date="2024" name="Nat. Commun.">
        <title>Phylogenomics reveals the evolutionary origins of lichenization in chlorophyte algae.</title>
        <authorList>
            <person name="Puginier C."/>
            <person name="Libourel C."/>
            <person name="Otte J."/>
            <person name="Skaloud P."/>
            <person name="Haon M."/>
            <person name="Grisel S."/>
            <person name="Petersen M."/>
            <person name="Berrin J.G."/>
            <person name="Delaux P.M."/>
            <person name="Dal Grande F."/>
            <person name="Keller J."/>
        </authorList>
    </citation>
    <scope>NUCLEOTIDE SEQUENCE [LARGE SCALE GENOMIC DNA]</scope>
    <source>
        <strain evidence="3 4">SAG 2145</strain>
    </source>
</reference>
<evidence type="ECO:0000256" key="1">
    <source>
        <dbReference type="SAM" id="MobiDB-lite"/>
    </source>
</evidence>
<keyword evidence="2" id="KW-0472">Membrane</keyword>
<feature type="transmembrane region" description="Helical" evidence="2">
    <location>
        <begin position="38"/>
        <end position="59"/>
    </location>
</feature>
<keyword evidence="2" id="KW-1133">Transmembrane helix</keyword>
<protein>
    <recommendedName>
        <fullName evidence="5">Transmembrane protein</fullName>
    </recommendedName>
</protein>
<evidence type="ECO:0008006" key="5">
    <source>
        <dbReference type="Google" id="ProtNLM"/>
    </source>
</evidence>
<feature type="region of interest" description="Disordered" evidence="1">
    <location>
        <begin position="216"/>
        <end position="235"/>
    </location>
</feature>
<keyword evidence="2" id="KW-0812">Transmembrane</keyword>
<name>A0AAW1QK54_9CHLO</name>
<proteinExistence type="predicted"/>
<dbReference type="EMBL" id="JALJOS010000035">
    <property type="protein sequence ID" value="KAK9821821.1"/>
    <property type="molecule type" value="Genomic_DNA"/>
</dbReference>
<keyword evidence="4" id="KW-1185">Reference proteome</keyword>
<evidence type="ECO:0000313" key="4">
    <source>
        <dbReference type="Proteomes" id="UP001438707"/>
    </source>
</evidence>
<dbReference type="AlphaFoldDB" id="A0AAW1QK54"/>
<organism evidence="3 4">
    <name type="scientific">Apatococcus lobatus</name>
    <dbReference type="NCBI Taxonomy" id="904363"/>
    <lineage>
        <taxon>Eukaryota</taxon>
        <taxon>Viridiplantae</taxon>
        <taxon>Chlorophyta</taxon>
        <taxon>core chlorophytes</taxon>
        <taxon>Trebouxiophyceae</taxon>
        <taxon>Chlorellales</taxon>
        <taxon>Chlorellaceae</taxon>
        <taxon>Apatococcus</taxon>
    </lineage>
</organism>
<sequence length="403" mass="43302">MYRGSYAAKHGGAGFLDDPRATKYPKSNKDVLKQGKKLAVPGGIILISLLTLTSISLAVSRSHIAHAGRVLNGEVGNLRQALQAEKQLSHSKQAQIDIKDVANSKLRNELHTQSVEASEAAARLENQEKSIHTTADQLTRSRQEVRELQGLLDTAQGHVRSAEDRAHALEERAKTAEASHGSSSQCCTDLDISRGRIEELVRETLRLQDRANSAEKRLLSSAGGSGGSLDPVPQAAGHEDLQNKAYQGETGGVNAERSGSLPLNASGREFVASQGEGAVKPHMEADHFQHHLTNLALDSGLFERMAIALEHQGIADPSGHMQLARKLQDLYEGRAADPLAHASMRQQLQGAGAEYTSPGEQMARGLIEQGVQSRDGLPALIAAMDAYVDRSGQLHRENFAAGL</sequence>
<evidence type="ECO:0000313" key="3">
    <source>
        <dbReference type="EMBL" id="KAK9821821.1"/>
    </source>
</evidence>
<gene>
    <name evidence="3" type="ORF">WJX74_001400</name>
</gene>
<dbReference type="Proteomes" id="UP001438707">
    <property type="component" value="Unassembled WGS sequence"/>
</dbReference>
<accession>A0AAW1QK54</accession>